<comment type="caution">
    <text evidence="2">The sequence shown here is derived from an EMBL/GenBank/DDBJ whole genome shotgun (WGS) entry which is preliminary data.</text>
</comment>
<dbReference type="RefSeq" id="WP_317903435.1">
    <property type="nucleotide sequence ID" value="NZ_JAIRBC010000028.1"/>
</dbReference>
<evidence type="ECO:0000313" key="2">
    <source>
        <dbReference type="EMBL" id="MCG2462295.1"/>
    </source>
</evidence>
<name>A0AAE3EXH3_9FLAO</name>
<feature type="compositionally biased region" description="Basic and acidic residues" evidence="1">
    <location>
        <begin position="89"/>
        <end position="98"/>
    </location>
</feature>
<evidence type="ECO:0000256" key="1">
    <source>
        <dbReference type="SAM" id="MobiDB-lite"/>
    </source>
</evidence>
<dbReference type="AlphaFoldDB" id="A0AAE3EXH3"/>
<gene>
    <name evidence="2" type="ORF">K8352_16155</name>
</gene>
<reference evidence="2" key="1">
    <citation type="submission" date="2023-02" db="EMBL/GenBank/DDBJ databases">
        <title>Genome of Flavobacteriaceae gen. nov. sp. strain F89.</title>
        <authorList>
            <person name="Wang Y."/>
        </authorList>
    </citation>
    <scope>NUCLEOTIDE SEQUENCE</scope>
    <source>
        <strain evidence="2">F89</strain>
    </source>
</reference>
<keyword evidence="3" id="KW-1185">Reference proteome</keyword>
<accession>A0AAE3EXH3</accession>
<sequence>MDIERIINAIDDYLEIKRQKITTPVEINPYLEAKGLLNDSQSRPGLPIRKILRKGQIPHAYQIGVNWQIPNSKKILRNPKPVLNSNSNKETKTEKAISTDGHKLTPIGELIVNLIKNKYNKKPPCFYEYKPEWLLSNPSTQLLENRPELSRLYSELTENQYSLKERFNELTEKNIKQRQSFDLWIGEPFNFAIEFDEKQHFNQFRKITLGFYDKIDIKFPIRVYMELNDGIEIKPGKSGFTRLKSVDPLFPAMLEGEEQDNRIRQRAFRDFLKDLLPIENGFNPTLRIPYQMTNKKIKDFTETEIRNVEKYINENGLV</sequence>
<feature type="region of interest" description="Disordered" evidence="1">
    <location>
        <begin position="78"/>
        <end position="98"/>
    </location>
</feature>
<organism evidence="2 3">
    <name type="scientific">Cerina litoralis</name>
    <dbReference type="NCBI Taxonomy" id="2874477"/>
    <lineage>
        <taxon>Bacteria</taxon>
        <taxon>Pseudomonadati</taxon>
        <taxon>Bacteroidota</taxon>
        <taxon>Flavobacteriia</taxon>
        <taxon>Flavobacteriales</taxon>
        <taxon>Flavobacteriaceae</taxon>
        <taxon>Cerina</taxon>
    </lineage>
</organism>
<evidence type="ECO:0000313" key="3">
    <source>
        <dbReference type="Proteomes" id="UP001200642"/>
    </source>
</evidence>
<protein>
    <submittedName>
        <fullName evidence="2">Uncharacterized protein</fullName>
    </submittedName>
</protein>
<dbReference type="EMBL" id="JAIRBC010000028">
    <property type="protein sequence ID" value="MCG2462295.1"/>
    <property type="molecule type" value="Genomic_DNA"/>
</dbReference>
<proteinExistence type="predicted"/>
<dbReference type="Proteomes" id="UP001200642">
    <property type="component" value="Unassembled WGS sequence"/>
</dbReference>